<feature type="compositionally biased region" description="Acidic residues" evidence="1">
    <location>
        <begin position="13"/>
        <end position="43"/>
    </location>
</feature>
<protein>
    <submittedName>
        <fullName evidence="2">Uncharacterized protein</fullName>
    </submittedName>
</protein>
<evidence type="ECO:0000256" key="1">
    <source>
        <dbReference type="SAM" id="MobiDB-lite"/>
    </source>
</evidence>
<sequence>MAAKKEAEAVPEITEEAVPEITEEAVPEITEEAVPEITEEVVPESEKSEESPVLRAVSHILYNSRQYVPGQELPTNNLDMVKAWIDAGTAVWMGESSEVIKAIPVTAIGGLSGEAVGPESAPEGDLVGRVPDTEQRKEK</sequence>
<reference evidence="2 3" key="1">
    <citation type="submission" date="2021-10" db="EMBL/GenBank/DDBJ databases">
        <title>Anaerobic single-cell dispensing facilitates the cultivation of human gut bacteria.</title>
        <authorList>
            <person name="Afrizal A."/>
        </authorList>
    </citation>
    <scope>NUCLEOTIDE SEQUENCE [LARGE SCALE GENOMIC DNA]</scope>
    <source>
        <strain evidence="2 3">CLA-AA-H276</strain>
    </source>
</reference>
<dbReference type="AlphaFoldDB" id="A0AAE3A2D6"/>
<dbReference type="RefSeq" id="WP_308458357.1">
    <property type="nucleotide sequence ID" value="NZ_JAJEPS010000001.1"/>
</dbReference>
<evidence type="ECO:0000313" key="3">
    <source>
        <dbReference type="Proteomes" id="UP001198220"/>
    </source>
</evidence>
<accession>A0AAE3A2D6</accession>
<dbReference type="EMBL" id="JAJEPS010000001">
    <property type="protein sequence ID" value="MCC2124802.1"/>
    <property type="molecule type" value="Genomic_DNA"/>
</dbReference>
<gene>
    <name evidence="2" type="ORF">LKD36_01260</name>
</gene>
<feature type="region of interest" description="Disordered" evidence="1">
    <location>
        <begin position="1"/>
        <end position="52"/>
    </location>
</feature>
<organism evidence="2 3">
    <name type="scientific">Hominiventricola filiformis</name>
    <dbReference type="NCBI Taxonomy" id="2885352"/>
    <lineage>
        <taxon>Bacteria</taxon>
        <taxon>Bacillati</taxon>
        <taxon>Bacillota</taxon>
        <taxon>Clostridia</taxon>
        <taxon>Lachnospirales</taxon>
        <taxon>Lachnospiraceae</taxon>
        <taxon>Hominiventricola</taxon>
    </lineage>
</organism>
<dbReference type="Proteomes" id="UP001198220">
    <property type="component" value="Unassembled WGS sequence"/>
</dbReference>
<keyword evidence="3" id="KW-1185">Reference proteome</keyword>
<name>A0AAE3A2D6_9FIRM</name>
<feature type="region of interest" description="Disordered" evidence="1">
    <location>
        <begin position="111"/>
        <end position="139"/>
    </location>
</feature>
<proteinExistence type="predicted"/>
<comment type="caution">
    <text evidence="2">The sequence shown here is derived from an EMBL/GenBank/DDBJ whole genome shotgun (WGS) entry which is preliminary data.</text>
</comment>
<evidence type="ECO:0000313" key="2">
    <source>
        <dbReference type="EMBL" id="MCC2124802.1"/>
    </source>
</evidence>